<evidence type="ECO:0000313" key="3">
    <source>
        <dbReference type="Proteomes" id="UP000287173"/>
    </source>
</evidence>
<dbReference type="GO" id="GO:0071111">
    <property type="term" value="F:cyclic-guanylate-specific phosphodiesterase activity"/>
    <property type="evidence" value="ECO:0007669"/>
    <property type="project" value="InterPro"/>
</dbReference>
<organism evidence="2 3">
    <name type="scientific">Thermus scotoductus</name>
    <dbReference type="NCBI Taxonomy" id="37636"/>
    <lineage>
        <taxon>Bacteria</taxon>
        <taxon>Thermotogati</taxon>
        <taxon>Deinococcota</taxon>
        <taxon>Deinococci</taxon>
        <taxon>Thermales</taxon>
        <taxon>Thermaceae</taxon>
        <taxon>Thermus</taxon>
    </lineage>
</organism>
<dbReference type="InterPro" id="IPR001633">
    <property type="entry name" value="EAL_dom"/>
</dbReference>
<dbReference type="Proteomes" id="UP000287173">
    <property type="component" value="Unassembled WGS sequence"/>
</dbReference>
<dbReference type="Gene3D" id="3.20.20.450">
    <property type="entry name" value="EAL domain"/>
    <property type="match status" value="1"/>
</dbReference>
<feature type="non-terminal residue" evidence="2">
    <location>
        <position position="1"/>
    </location>
</feature>
<dbReference type="InterPro" id="IPR035919">
    <property type="entry name" value="EAL_sf"/>
</dbReference>
<comment type="caution">
    <text evidence="2">The sequence shown here is derived from an EMBL/GenBank/DDBJ whole genome shotgun (WGS) entry which is preliminary data.</text>
</comment>
<evidence type="ECO:0000313" key="2">
    <source>
        <dbReference type="EMBL" id="RTI08597.1"/>
    </source>
</evidence>
<dbReference type="PANTHER" id="PTHR33121:SF70">
    <property type="entry name" value="SIGNALING PROTEIN YKOW"/>
    <property type="match status" value="1"/>
</dbReference>
<feature type="domain" description="EAL" evidence="1">
    <location>
        <begin position="1"/>
        <end position="49"/>
    </location>
</feature>
<dbReference type="EMBL" id="PEMG01000184">
    <property type="protein sequence ID" value="RTI08597.1"/>
    <property type="molecule type" value="Genomic_DNA"/>
</dbReference>
<gene>
    <name evidence="2" type="ORF">CSW30_06810</name>
</gene>
<proteinExistence type="predicted"/>
<dbReference type="AlphaFoldDB" id="A0A430UPD8"/>
<dbReference type="PROSITE" id="PS50883">
    <property type="entry name" value="EAL"/>
    <property type="match status" value="1"/>
</dbReference>
<dbReference type="InterPro" id="IPR050706">
    <property type="entry name" value="Cyclic-di-GMP_PDE-like"/>
</dbReference>
<dbReference type="SUPFAM" id="SSF141868">
    <property type="entry name" value="EAL domain-like"/>
    <property type="match status" value="1"/>
</dbReference>
<protein>
    <submittedName>
        <fullName evidence="2">Diguanylate phosphodiesterase</fullName>
    </submittedName>
</protein>
<dbReference type="PANTHER" id="PTHR33121">
    <property type="entry name" value="CYCLIC DI-GMP PHOSPHODIESTERASE PDEF"/>
    <property type="match status" value="1"/>
</dbReference>
<dbReference type="Pfam" id="PF00563">
    <property type="entry name" value="EAL"/>
    <property type="match status" value="1"/>
</dbReference>
<name>A0A430UPD8_THESC</name>
<evidence type="ECO:0000259" key="1">
    <source>
        <dbReference type="PROSITE" id="PS50883"/>
    </source>
</evidence>
<accession>A0A430UPD8</accession>
<reference evidence="2 3" key="1">
    <citation type="journal article" date="2019" name="Extremophiles">
        <title>Biogeography of thermophiles and predominance of Thermus scotoductus in domestic water heaters.</title>
        <authorList>
            <person name="Wilpiszeski R.L."/>
            <person name="Zhang Z."/>
            <person name="House C.H."/>
        </authorList>
    </citation>
    <scope>NUCLEOTIDE SEQUENCE [LARGE SCALE GENOMIC DNA]</scope>
    <source>
        <strain evidence="2 3">17_S17</strain>
    </source>
</reference>
<sequence length="49" mass="5164">VVGAVLALAQALGLQAIAEGIEDETILLYLKNLGFPLGQGYLLGRPDRL</sequence>